<comment type="subcellular location">
    <subcellularLocation>
        <location evidence="11">Cell membrane</location>
        <topology evidence="11">Multi-pass membrane protein</topology>
    </subcellularLocation>
    <subcellularLocation>
        <location evidence="2">Membrane</location>
        <topology evidence="2">Multi-pass membrane protein</topology>
    </subcellularLocation>
</comment>
<evidence type="ECO:0000256" key="7">
    <source>
        <dbReference type="ARBA" id="ARBA00022719"/>
    </source>
</evidence>
<dbReference type="GO" id="GO:0042773">
    <property type="term" value="P:ATP synthesis coupled electron transport"/>
    <property type="evidence" value="ECO:0007669"/>
    <property type="project" value="InterPro"/>
</dbReference>
<evidence type="ECO:0000313" key="13">
    <source>
        <dbReference type="Proteomes" id="UP000199073"/>
    </source>
</evidence>
<dbReference type="InterPro" id="IPR039428">
    <property type="entry name" value="NUOK/Mnh_C1-like"/>
</dbReference>
<keyword evidence="5" id="KW-0997">Cell inner membrane</keyword>
<evidence type="ECO:0000256" key="9">
    <source>
        <dbReference type="ARBA" id="ARBA00022989"/>
    </source>
</evidence>
<name>A0A1H0V592_9BACT</name>
<evidence type="ECO:0000313" key="12">
    <source>
        <dbReference type="EMBL" id="SDP73465.1"/>
    </source>
</evidence>
<keyword evidence="11" id="KW-0830">Ubiquinone</keyword>
<evidence type="ECO:0000256" key="1">
    <source>
        <dbReference type="ARBA" id="ARBA00002378"/>
    </source>
</evidence>
<comment type="function">
    <text evidence="1 11">NDH-1 shuttles electrons from NADH, via FMN and iron-sulfur (Fe-S) centers, to quinones in the respiratory chain. The immediate electron acceptor for the enzyme in this species is believed to be ubiquinone. Couples the redox reaction to proton translocation (for every two electrons transferred, four hydrogen ions are translocated across the cytoplasmic membrane), and thus conserves the redox energy in a proton gradient.</text>
</comment>
<feature type="transmembrane region" description="Helical" evidence="11">
    <location>
        <begin position="67"/>
        <end position="92"/>
    </location>
</feature>
<evidence type="ECO:0000256" key="6">
    <source>
        <dbReference type="ARBA" id="ARBA00022692"/>
    </source>
</evidence>
<dbReference type="FunFam" id="1.10.287.3510:FF:000001">
    <property type="entry name" value="NADH-quinone oxidoreductase subunit K"/>
    <property type="match status" value="1"/>
</dbReference>
<dbReference type="PANTHER" id="PTHR11434">
    <property type="entry name" value="NADH-UBIQUINONE OXIDOREDUCTASE SUBUNIT ND4L"/>
    <property type="match status" value="1"/>
</dbReference>
<accession>A0A1H0V592</accession>
<keyword evidence="7 11" id="KW-0874">Quinone</keyword>
<keyword evidence="8 11" id="KW-1278">Translocase</keyword>
<evidence type="ECO:0000256" key="8">
    <source>
        <dbReference type="ARBA" id="ARBA00022967"/>
    </source>
</evidence>
<evidence type="ECO:0000256" key="11">
    <source>
        <dbReference type="HAMAP-Rule" id="MF_01456"/>
    </source>
</evidence>
<evidence type="ECO:0000256" key="2">
    <source>
        <dbReference type="ARBA" id="ARBA00004141"/>
    </source>
</evidence>
<dbReference type="GO" id="GO:0005886">
    <property type="term" value="C:plasma membrane"/>
    <property type="evidence" value="ECO:0007669"/>
    <property type="project" value="UniProtKB-SubCell"/>
</dbReference>
<dbReference type="OrthoDB" id="9810120at2"/>
<dbReference type="Pfam" id="PF00420">
    <property type="entry name" value="Oxidored_q2"/>
    <property type="match status" value="1"/>
</dbReference>
<dbReference type="InterPro" id="IPR001133">
    <property type="entry name" value="NADH_UbQ_OxRdtase_chain4L/K"/>
</dbReference>
<dbReference type="RefSeq" id="WP_092225786.1">
    <property type="nucleotide sequence ID" value="NZ_FNJI01000041.1"/>
</dbReference>
<feature type="transmembrane region" description="Helical" evidence="11">
    <location>
        <begin position="34"/>
        <end position="55"/>
    </location>
</feature>
<reference evidence="12 13" key="1">
    <citation type="submission" date="2016-10" db="EMBL/GenBank/DDBJ databases">
        <authorList>
            <person name="de Groot N.N."/>
        </authorList>
    </citation>
    <scope>NUCLEOTIDE SEQUENCE [LARGE SCALE GENOMIC DNA]</scope>
    <source>
        <strain evidence="12 13">DSM 12130</strain>
    </source>
</reference>
<comment type="similarity">
    <text evidence="3 11">Belongs to the complex I subunit 4L family.</text>
</comment>
<evidence type="ECO:0000256" key="4">
    <source>
        <dbReference type="ARBA" id="ARBA00022448"/>
    </source>
</evidence>
<keyword evidence="11" id="KW-1003">Cell membrane</keyword>
<keyword evidence="13" id="KW-1185">Reference proteome</keyword>
<dbReference type="GO" id="GO:0030964">
    <property type="term" value="C:NADH dehydrogenase complex"/>
    <property type="evidence" value="ECO:0007669"/>
    <property type="project" value="TreeGrafter"/>
</dbReference>
<keyword evidence="10 11" id="KW-0472">Membrane</keyword>
<keyword evidence="9 11" id="KW-1133">Transmembrane helix</keyword>
<dbReference type="EC" id="7.1.1.-" evidence="11"/>
<protein>
    <recommendedName>
        <fullName evidence="11">NADH-quinone oxidoreductase subunit K</fullName>
        <ecNumber evidence="11">7.1.1.-</ecNumber>
    </recommendedName>
    <alternativeName>
        <fullName evidence="11">NADH dehydrogenase I subunit K</fullName>
    </alternativeName>
    <alternativeName>
        <fullName evidence="11">NDH-1 subunit K</fullName>
    </alternativeName>
</protein>
<keyword evidence="11" id="KW-0520">NAD</keyword>
<dbReference type="PANTHER" id="PTHR11434:SF16">
    <property type="entry name" value="NADH-UBIQUINONE OXIDOREDUCTASE CHAIN 4L"/>
    <property type="match status" value="1"/>
</dbReference>
<dbReference type="HAMAP" id="MF_01456">
    <property type="entry name" value="NDH1_NuoK"/>
    <property type="match status" value="1"/>
</dbReference>
<dbReference type="Proteomes" id="UP000199073">
    <property type="component" value="Unassembled WGS sequence"/>
</dbReference>
<dbReference type="GO" id="GO:0048038">
    <property type="term" value="F:quinone binding"/>
    <property type="evidence" value="ECO:0007669"/>
    <property type="project" value="UniProtKB-KW"/>
</dbReference>
<comment type="subunit">
    <text evidence="11">NDH-1 is composed of 14 different subunits. Subunits NuoA, H, J, K, L, M, N constitute the membrane sector of the complex.</text>
</comment>
<evidence type="ECO:0000256" key="5">
    <source>
        <dbReference type="ARBA" id="ARBA00022519"/>
    </source>
</evidence>
<feature type="transmembrane region" description="Helical" evidence="11">
    <location>
        <begin position="12"/>
        <end position="29"/>
    </location>
</feature>
<dbReference type="STRING" id="91360.SAMN05660330_03874"/>
<sequence length="108" mass="11618">MTILGLYNNLNTFLVIGAMLFAMGIYGVVTRRTFIGMLIAAEMILAGASVNFMAFNRFVAPDPVTGQVFTLFIMAVAAAEAAIGLSIVVAVYRHYYSIDAEDATQLKG</sequence>
<dbReference type="GO" id="GO:0050136">
    <property type="term" value="F:NADH dehydrogenase (quinone) (non-electrogenic) activity"/>
    <property type="evidence" value="ECO:0007669"/>
    <property type="project" value="UniProtKB-UniRule"/>
</dbReference>
<evidence type="ECO:0000256" key="10">
    <source>
        <dbReference type="ARBA" id="ARBA00023136"/>
    </source>
</evidence>
<proteinExistence type="inferred from homology"/>
<dbReference type="NCBIfam" id="NF004320">
    <property type="entry name" value="PRK05715.1-2"/>
    <property type="match status" value="1"/>
</dbReference>
<gene>
    <name evidence="11" type="primary">nuoK</name>
    <name evidence="12" type="ORF">SAMN05660330_03874</name>
</gene>
<organism evidence="12 13">
    <name type="scientific">Desulforhopalus singaporensis</name>
    <dbReference type="NCBI Taxonomy" id="91360"/>
    <lineage>
        <taxon>Bacteria</taxon>
        <taxon>Pseudomonadati</taxon>
        <taxon>Thermodesulfobacteriota</taxon>
        <taxon>Desulfobulbia</taxon>
        <taxon>Desulfobulbales</taxon>
        <taxon>Desulfocapsaceae</taxon>
        <taxon>Desulforhopalus</taxon>
    </lineage>
</organism>
<keyword evidence="6 11" id="KW-0812">Transmembrane</keyword>
<dbReference type="Gene3D" id="1.10.287.3510">
    <property type="match status" value="1"/>
</dbReference>
<keyword evidence="4 11" id="KW-0813">Transport</keyword>
<comment type="catalytic activity">
    <reaction evidence="11">
        <text>a quinone + NADH + 5 H(+)(in) = a quinol + NAD(+) + 4 H(+)(out)</text>
        <dbReference type="Rhea" id="RHEA:57888"/>
        <dbReference type="ChEBI" id="CHEBI:15378"/>
        <dbReference type="ChEBI" id="CHEBI:24646"/>
        <dbReference type="ChEBI" id="CHEBI:57540"/>
        <dbReference type="ChEBI" id="CHEBI:57945"/>
        <dbReference type="ChEBI" id="CHEBI:132124"/>
    </reaction>
</comment>
<evidence type="ECO:0000256" key="3">
    <source>
        <dbReference type="ARBA" id="ARBA00010519"/>
    </source>
</evidence>
<dbReference type="AlphaFoldDB" id="A0A1H0V592"/>
<dbReference type="EMBL" id="FNJI01000041">
    <property type="protein sequence ID" value="SDP73465.1"/>
    <property type="molecule type" value="Genomic_DNA"/>
</dbReference>